<organism evidence="2">
    <name type="scientific">marine metagenome</name>
    <dbReference type="NCBI Taxonomy" id="408172"/>
    <lineage>
        <taxon>unclassified sequences</taxon>
        <taxon>metagenomes</taxon>
        <taxon>ecological metagenomes</taxon>
    </lineage>
</organism>
<proteinExistence type="predicted"/>
<gene>
    <name evidence="2" type="ORF">METZ01_LOCUS209755</name>
</gene>
<feature type="region of interest" description="Disordered" evidence="1">
    <location>
        <begin position="197"/>
        <end position="217"/>
    </location>
</feature>
<protein>
    <submittedName>
        <fullName evidence="2">Uncharacterized protein</fullName>
    </submittedName>
</protein>
<reference evidence="2" key="1">
    <citation type="submission" date="2018-05" db="EMBL/GenBank/DDBJ databases">
        <authorList>
            <person name="Lanie J.A."/>
            <person name="Ng W.-L."/>
            <person name="Kazmierczak K.M."/>
            <person name="Andrzejewski T.M."/>
            <person name="Davidsen T.M."/>
            <person name="Wayne K.J."/>
            <person name="Tettelin H."/>
            <person name="Glass J.I."/>
            <person name="Rusch D."/>
            <person name="Podicherti R."/>
            <person name="Tsui H.-C.T."/>
            <person name="Winkler M.E."/>
        </authorList>
    </citation>
    <scope>NUCLEOTIDE SEQUENCE</scope>
</reference>
<sequence>MGHLSFRIKLLLALMAVVAGVMAVALWVTQRQVGVAHDRLFREHVAAQLKYMPREQEARLGVVREQSREFAQMDGVRAAVEAHDGATLFRLARQRLEPMLNDAFSDLAAELEAERLYSGRVDFKRKLAEQLAQLARTVDGRPEQERGAHLLPQKRSGYTQALTEQNFAGIMKLAREDLSGAMGSRLRGLAQNVKALPEPQREIAAPGPRKQRRPGRKRSPLLADFMIFIGEKGEILKISRGFFKGMRAEFRRKLEEHIPA</sequence>
<evidence type="ECO:0000256" key="1">
    <source>
        <dbReference type="SAM" id="MobiDB-lite"/>
    </source>
</evidence>
<evidence type="ECO:0000313" key="2">
    <source>
        <dbReference type="EMBL" id="SVB56901.1"/>
    </source>
</evidence>
<name>A0A382F452_9ZZZZ</name>
<dbReference type="EMBL" id="UINC01047524">
    <property type="protein sequence ID" value="SVB56901.1"/>
    <property type="molecule type" value="Genomic_DNA"/>
</dbReference>
<dbReference type="AlphaFoldDB" id="A0A382F452"/>
<feature type="non-terminal residue" evidence="2">
    <location>
        <position position="260"/>
    </location>
</feature>
<accession>A0A382F452</accession>